<protein>
    <recommendedName>
        <fullName evidence="3">Alpha-2-macroglobulin domain-containing protein</fullName>
    </recommendedName>
</protein>
<keyword evidence="5" id="KW-1185">Reference proteome</keyword>
<dbReference type="PANTHER" id="PTHR40094">
    <property type="entry name" value="ALPHA-2-MACROGLOBULIN HOMOLOG"/>
    <property type="match status" value="1"/>
</dbReference>
<accession>A0A6V6YY88</accession>
<dbReference type="EMBL" id="CAIJDO010000125">
    <property type="protein sequence ID" value="CAD0004214.1"/>
    <property type="molecule type" value="Genomic_DNA"/>
</dbReference>
<dbReference type="Gene3D" id="1.50.10.20">
    <property type="match status" value="1"/>
</dbReference>
<dbReference type="InterPro" id="IPR001599">
    <property type="entry name" value="Macroglobln_a2"/>
</dbReference>
<dbReference type="SUPFAM" id="SSF56935">
    <property type="entry name" value="Porins"/>
    <property type="match status" value="1"/>
</dbReference>
<gene>
    <name evidence="4" type="ORF">FLACHUCJ7_01785</name>
</gene>
<dbReference type="Pfam" id="PF01835">
    <property type="entry name" value="MG2"/>
    <property type="match status" value="1"/>
</dbReference>
<name>A0A6V6YY88_9FLAO</name>
<evidence type="ECO:0000259" key="3">
    <source>
        <dbReference type="SMART" id="SM01360"/>
    </source>
</evidence>
<sequence>MKNILFAFLLFSTVIFAQQNNKKWDKVIAFEKEGKVKSASEIVSGIYKKAVSEKDEVQMIKCFFYHSKYLLVIDENAQNKILNNLKTDIGRVSIPSKAILNLIYAKCLNDYFKRNEYKIRQRTNIEILDEDFLTWTEKNFISQINQAVKRTLENESALKNTPLTKYELIFDYPSSAEFKTENLLNYIVNESIGIYTQKLRNWEISKSAFIPHKKDFLGNSESFTKLNLDFITNENLHLVISLYQKKESNNPTSENQFERLLFCKMFLFGFDNDYLNALNKLQKQAEDKILIQKIQLEKIQRLLSSASKNVNPDYNTKAVAILDSIIAVSNRSNAYKTAINQKQILLSKSINVQAQKYTYSNENTRVFIQYKNVEELKISFYKIDQKKAQFFSKYEKSKDTEAEEITNSKQPEVSETYQLKNKKDYFEHSTEVLLPHLKTGSYLVSFESESDAKNQKAFAYETITVSNLSITASESNLTEIYQVLDRKTGKPLENVVINSPRFSAKTNQNGIASYKKSNNNRNYETIQFSLENDTISFNSNYLSRSDIYKEKKADNLKGKVCFILDRAIYRPGQTVYFKGIAIQKNNEKTNVVTNTGFRVIVEDADYNEIKNLEMTTNEFGSFSGEFILPKTGLTGSFKIKAIKPINYDKDERYNKERTENSFWNKVDFEYSQTDFKVEEYKRPKFEIKFDPKKETFQVNQSVKIKGSAKAFAGSTISDAEVSYIVTRYTSYARNYYGREDEEEIADGETKTDASGKFVIDFTALPDEDTPKENLPIFTYEIEVTVTDINGETHDSKTTVKVGYHDLILEAALPNKIQTKDKNEIILTSTNLNEEFKVAKGEVKIYYVRPFLNKFKTRDFENPEIETISDQDFERLFAYEITGKELLTTPKEILLYSKKVDTEKDKTIPLDFISNYKSGLYKVVFSARDSFNNPIETTTDFELTQNKDKFNPGKLFSAQQMNTDPKKDGFVQLKITSPISELYITTAGNYKNELYFEETNHLQNHETIVKIPLKSEFEKKLKIRLESIFENQVFNDELEVMLKTETPKLEWKAETFRSKIEPGSNEKWSFQLKASNTKKEAEILASMYDSSLDKFTTQDWSSPEFYEYNYNSANRKTTFGFDRIYKTIPNLNAYFPKIQYSSESTNLIWFGFDFNTPNATYLQTQYLKQLDKKIEKPANAKMISGILTDETGLPIPGASITIKGTKRTSASDFDGYYEIEAVIGEELIFSFLGFKTISAIVTNTKTINQTFENDSSELKEVVVVGYGTQKKQSLTGAIMQVKAEITSANADTLTMLSGVAAGVEIVSNDENNPEYYFRTSKIKFIPGKKIISGLTNMVIDESILYIIDGKIVTVEEFKKLNPTDILDMAVVKDEEAKASYGVKGEHGVVIITTKKALEELTQVKARKNLSETAFFLPHLKTDAKGNVSFNFTSPEALTAWKLRLLAHNKDAVSGYLEKSVITQKELMVLPNFPRFLREKDTIVISAKISNVTTEAKTGIASLQFFDAVTMQQIDAKMLNTNNIKNFTISAYGNTTANWTITIPEGLQGVQYRIVAKSGNFSDGEENILPVLTNNMLVTESIPVWVRENSVKEYTFENLKNNTSSTLRNHQFTLEYTSNPTWIAIQSLPYLMEYEHECAEQTFARFYANALASEIISSNPKIATVFEDWRKNGKLNSKLEENEELKSIILAETPWLNDAAQSEEEKKKNLALLFDLEKMKTSQEATFEKLKKKQNSSGGFPWFEGGDESEYITRHILAGLGHLSKLSKDESNVSKMDEIAKTGIPYLDQKFLEYYKTRTRNLKKGDKLLWFNPYSDLHYLYTRSFYLEKYPLSDTLKKATKLYLETAKKEWLNYSIYEKGLATLTLNRFGEKEMAKTIIESLKETASNNEDWGMYWIANKAGWYWYQAPIETQALLIEAFAEVTNDTKSVDAMKVWLLKNKQTKNWPTTKSTTEAIYALLMQGTDWLSVKDNTFIKIGDEKILTKKLAENEKEAATGYIKMNWKAEEVKKEMASVKIENKSKVAGFGGLYWQYFEDLDKIKNNSGPVLSVSKELYLKKNTLKGDELEKITTKNQLKTGDLVTVRLIISAKEDTEYIHLKDMRASCFEPVNVLSEYQYKDRLGYYMSTKDAATHLFFDHINKGTYVIEYDIRVNNSGEFSNGITTIQSMYAPKFASHTKGIRVKVN</sequence>
<dbReference type="Pfam" id="PF00207">
    <property type="entry name" value="A2M"/>
    <property type="match status" value="1"/>
</dbReference>
<dbReference type="InterPro" id="IPR037066">
    <property type="entry name" value="Plug_dom_sf"/>
</dbReference>
<feature type="signal peptide" evidence="2">
    <location>
        <begin position="1"/>
        <end position="17"/>
    </location>
</feature>
<dbReference type="RefSeq" id="WP_051872881.1">
    <property type="nucleotide sequence ID" value="NZ_CAIJDO010000125.1"/>
</dbReference>
<dbReference type="PANTHER" id="PTHR40094:SF1">
    <property type="entry name" value="UBIQUITIN DOMAIN-CONTAINING PROTEIN"/>
    <property type="match status" value="1"/>
</dbReference>
<reference evidence="4 5" key="1">
    <citation type="submission" date="2020-06" db="EMBL/GenBank/DDBJ databases">
        <authorList>
            <person name="Criscuolo A."/>
        </authorList>
    </citation>
    <scope>NUCLEOTIDE SEQUENCE [LARGE SCALE GENOMIC DNA]</scope>
    <source>
        <strain evidence="5">CIP 110025</strain>
    </source>
</reference>
<feature type="domain" description="Alpha-2-macroglobulin" evidence="3">
    <location>
        <begin position="1411"/>
        <end position="1501"/>
    </location>
</feature>
<feature type="chain" id="PRO_5028466072" description="Alpha-2-macroglobulin domain-containing protein" evidence="2">
    <location>
        <begin position="18"/>
        <end position="2183"/>
    </location>
</feature>
<dbReference type="InterPro" id="IPR051802">
    <property type="entry name" value="YfhM-like"/>
</dbReference>
<dbReference type="SMART" id="SM01360">
    <property type="entry name" value="A2M"/>
    <property type="match status" value="1"/>
</dbReference>
<dbReference type="InterPro" id="IPR002890">
    <property type="entry name" value="MG2"/>
</dbReference>
<organism evidence="4 5">
    <name type="scientific">Flavobacterium chungangense</name>
    <dbReference type="NCBI Taxonomy" id="554283"/>
    <lineage>
        <taxon>Bacteria</taxon>
        <taxon>Pseudomonadati</taxon>
        <taxon>Bacteroidota</taxon>
        <taxon>Flavobacteriia</taxon>
        <taxon>Flavobacteriales</taxon>
        <taxon>Flavobacteriaceae</taxon>
        <taxon>Flavobacterium</taxon>
    </lineage>
</organism>
<dbReference type="Gene3D" id="2.170.130.10">
    <property type="entry name" value="TonB-dependent receptor, plug domain"/>
    <property type="match status" value="1"/>
</dbReference>
<dbReference type="Gene3D" id="2.60.40.1930">
    <property type="match status" value="1"/>
</dbReference>
<proteinExistence type="inferred from homology"/>
<dbReference type="Pfam" id="PF13715">
    <property type="entry name" value="CarbopepD_reg_2"/>
    <property type="match status" value="1"/>
</dbReference>
<comment type="similarity">
    <text evidence="1">Belongs to the protease inhibitor I39 (alpha-2-macroglobulin) family. Bacterial alpha-2-macroglobulin subfamily.</text>
</comment>
<dbReference type="InterPro" id="IPR008930">
    <property type="entry name" value="Terpenoid_cyclase/PrenylTrfase"/>
</dbReference>
<evidence type="ECO:0000256" key="2">
    <source>
        <dbReference type="SAM" id="SignalP"/>
    </source>
</evidence>
<comment type="caution">
    <text evidence="4">The sequence shown here is derived from an EMBL/GenBank/DDBJ whole genome shotgun (WGS) entry which is preliminary data.</text>
</comment>
<dbReference type="Gene3D" id="2.60.40.1120">
    <property type="entry name" value="Carboxypeptidase-like, regulatory domain"/>
    <property type="match status" value="1"/>
</dbReference>
<dbReference type="InterPro" id="IPR008969">
    <property type="entry name" value="CarboxyPept-like_regulatory"/>
</dbReference>
<dbReference type="InterPro" id="IPR041246">
    <property type="entry name" value="Bact_MG10"/>
</dbReference>
<dbReference type="Pfam" id="PF17973">
    <property type="entry name" value="bMG10"/>
    <property type="match status" value="1"/>
</dbReference>
<dbReference type="Proteomes" id="UP000556700">
    <property type="component" value="Unassembled WGS sequence"/>
</dbReference>
<evidence type="ECO:0000256" key="1">
    <source>
        <dbReference type="ARBA" id="ARBA00010556"/>
    </source>
</evidence>
<keyword evidence="2" id="KW-0732">Signal</keyword>
<dbReference type="SUPFAM" id="SSF48239">
    <property type="entry name" value="Terpenoid cyclases/Protein prenyltransferases"/>
    <property type="match status" value="1"/>
</dbReference>
<dbReference type="GO" id="GO:0004866">
    <property type="term" value="F:endopeptidase inhibitor activity"/>
    <property type="evidence" value="ECO:0007669"/>
    <property type="project" value="InterPro"/>
</dbReference>
<dbReference type="SUPFAM" id="SSF49464">
    <property type="entry name" value="Carboxypeptidase regulatory domain-like"/>
    <property type="match status" value="1"/>
</dbReference>
<evidence type="ECO:0000313" key="4">
    <source>
        <dbReference type="EMBL" id="CAD0004214.1"/>
    </source>
</evidence>
<evidence type="ECO:0000313" key="5">
    <source>
        <dbReference type="Proteomes" id="UP000556700"/>
    </source>
</evidence>